<dbReference type="Gene3D" id="2.60.40.10">
    <property type="entry name" value="Immunoglobulins"/>
    <property type="match status" value="1"/>
</dbReference>
<dbReference type="InterPro" id="IPR015919">
    <property type="entry name" value="Cadherin-like_sf"/>
</dbReference>
<reference evidence="4 5" key="1">
    <citation type="submission" date="2024-09" db="EMBL/GenBank/DDBJ databases">
        <authorList>
            <person name="Lee S.D."/>
        </authorList>
    </citation>
    <scope>NUCLEOTIDE SEQUENCE [LARGE SCALE GENOMIC DNA]</scope>
    <source>
        <strain evidence="4 5">N1-3</strain>
    </source>
</reference>
<evidence type="ECO:0000313" key="5">
    <source>
        <dbReference type="Proteomes" id="UP001592530"/>
    </source>
</evidence>
<gene>
    <name evidence="4" type="ORF">ACEZDB_32965</name>
</gene>
<name>A0ABV6XBZ9_9ACTN</name>
<feature type="signal peptide" evidence="2">
    <location>
        <begin position="1"/>
        <end position="43"/>
    </location>
</feature>
<dbReference type="InterPro" id="IPR006644">
    <property type="entry name" value="Cadg"/>
</dbReference>
<dbReference type="EMBL" id="JBHEZY010000019">
    <property type="protein sequence ID" value="MFC1435464.1"/>
    <property type="molecule type" value="Genomic_DNA"/>
</dbReference>
<dbReference type="SMART" id="SM00736">
    <property type="entry name" value="CADG"/>
    <property type="match status" value="1"/>
</dbReference>
<dbReference type="SUPFAM" id="SSF49313">
    <property type="entry name" value="Cadherin-like"/>
    <property type="match status" value="1"/>
</dbReference>
<dbReference type="RefSeq" id="WP_380558585.1">
    <property type="nucleotide sequence ID" value="NZ_JBHEZY010000019.1"/>
</dbReference>
<sequence>MQAHSSGGTIPRSALIRPVHAALLFLVALSLAICTIAAPSAHAADTLLSQGKPTTASSTENAGTPAANATDGNTGTRWSSAFSDPQWLEVDLGATATIDRVVLNWETASGKAYQIQTSNDNVNWTPIYTTTTGPGGTETLAVAGTGRYVRMYGTVRNTGYGYSLWEFQVYGTTGSGGGCGTTNAALGKTTTASSTENAGTPAADATDGNTGTRWSSAFSDPQWLEVDLGSSQSVCQVVLNWEAAYGKAFQIQTSNDNATWTPIYTTTTGTGGVQTLNVTGSGRYIRVYGTARGTAYGYSLWEFQVFTGSPVGGNTVTVTSPGAQSTAVGTATSLQVHATDSAAGQTLTYSATGLPTGLSINASTGLISGTPSAAGTFNPTVTATDTTNATGSAAFTWTVTSVGAGCTQPSNPNFGPNVDIFDPSMSSASIQATLDSVFNTQKANQFGTQRYALLFKPGTYSNTANIGYYTSIQGLGQNPDDVTINGDVTVDAFNASDAGNATQNFWRSAENLAVNPSAGNTRWAVAQAGPFRRMDIHGGLQVYPASYGYASGGYIADSKVSGQASSVSQQQWYSQDSSFGSWSGSVWNMVFSGVTGAPAQSFPTPPMTTLATTPTSRDVPYLYVDSTGAYRVFLPSLRTNASGPSWANGPTPGTSLPISQFFVATPSNTAAQMNAALAQGCSLFLTPGVYNIDQTLNVNNPNTVVLGTGFPTLIPTGGVNTMQVGDVDGVRINGVLFDAGTTNSAALLTVGTQGSATSHAANPISVQDVFFRIGGDIAGKATNSLIVNANNTLVNDIWAWRADHGNGGTVGWTVNTADTGLIVNGNNVLATGLFVEHYQKNEVVWNGQGGETIFLQNEMPYDPPNQAAWMNGSSNGYAAYVVSPGVTSHQAYGLGSYCYFNVNPAVVSDHAFEAPNVAGVNFHDLLTVSLGGVGVISHVINQTGGATPSNTTPSNVVSYP</sequence>
<evidence type="ECO:0000259" key="3">
    <source>
        <dbReference type="PROSITE" id="PS50022"/>
    </source>
</evidence>
<dbReference type="Gene3D" id="2.60.120.260">
    <property type="entry name" value="Galactose-binding domain-like"/>
    <property type="match status" value="2"/>
</dbReference>
<keyword evidence="2" id="KW-0732">Signal</keyword>
<dbReference type="Pfam" id="PF05345">
    <property type="entry name" value="He_PIG"/>
    <property type="match status" value="1"/>
</dbReference>
<evidence type="ECO:0000256" key="2">
    <source>
        <dbReference type="SAM" id="SignalP"/>
    </source>
</evidence>
<dbReference type="InterPro" id="IPR008979">
    <property type="entry name" value="Galactose-bd-like_sf"/>
</dbReference>
<comment type="caution">
    <text evidence="4">The sequence shown here is derived from an EMBL/GenBank/DDBJ whole genome shotgun (WGS) entry which is preliminary data.</text>
</comment>
<dbReference type="InterPro" id="IPR059186">
    <property type="entry name" value="SACTE_4363"/>
</dbReference>
<dbReference type="InterPro" id="IPR013783">
    <property type="entry name" value="Ig-like_fold"/>
</dbReference>
<dbReference type="CDD" id="cd23669">
    <property type="entry name" value="GH55_SacteLam55A-like"/>
    <property type="match status" value="1"/>
</dbReference>
<feature type="region of interest" description="Disordered" evidence="1">
    <location>
        <begin position="190"/>
        <end position="210"/>
    </location>
</feature>
<feature type="compositionally biased region" description="Polar residues" evidence="1">
    <location>
        <begin position="51"/>
        <end position="62"/>
    </location>
</feature>
<accession>A0ABV6XBZ9</accession>
<feature type="region of interest" description="Disordered" evidence="1">
    <location>
        <begin position="51"/>
        <end position="78"/>
    </location>
</feature>
<protein>
    <submittedName>
        <fullName evidence="4">Discoidin domain-containing protein</fullName>
    </submittedName>
</protein>
<dbReference type="Proteomes" id="UP001592530">
    <property type="component" value="Unassembled WGS sequence"/>
</dbReference>
<dbReference type="InterPro" id="IPR051941">
    <property type="entry name" value="BG_Antigen-Binding_Lectin"/>
</dbReference>
<evidence type="ECO:0000256" key="1">
    <source>
        <dbReference type="SAM" id="MobiDB-lite"/>
    </source>
</evidence>
<feature type="domain" description="F5/8 type C" evidence="3">
    <location>
        <begin position="36"/>
        <end position="172"/>
    </location>
</feature>
<feature type="domain" description="F5/8 type C" evidence="3">
    <location>
        <begin position="173"/>
        <end position="308"/>
    </location>
</feature>
<proteinExistence type="predicted"/>
<dbReference type="PANTHER" id="PTHR45713">
    <property type="entry name" value="FTP DOMAIN-CONTAINING PROTEIN"/>
    <property type="match status" value="1"/>
</dbReference>
<dbReference type="InterPro" id="IPR000421">
    <property type="entry name" value="FA58C"/>
</dbReference>
<dbReference type="PANTHER" id="PTHR45713:SF6">
    <property type="entry name" value="F5_8 TYPE C DOMAIN-CONTAINING PROTEIN"/>
    <property type="match status" value="1"/>
</dbReference>
<feature type="chain" id="PRO_5046791031" evidence="2">
    <location>
        <begin position="44"/>
        <end position="960"/>
    </location>
</feature>
<dbReference type="SMART" id="SM00231">
    <property type="entry name" value="FA58C"/>
    <property type="match status" value="2"/>
</dbReference>
<dbReference type="SUPFAM" id="SSF49785">
    <property type="entry name" value="Galactose-binding domain-like"/>
    <property type="match status" value="2"/>
</dbReference>
<dbReference type="PROSITE" id="PS50022">
    <property type="entry name" value="FA58C_3"/>
    <property type="match status" value="2"/>
</dbReference>
<dbReference type="Pfam" id="PF22633">
    <property type="entry name" value="F5_F8_type_C_2"/>
    <property type="match status" value="2"/>
</dbReference>
<evidence type="ECO:0000313" key="4">
    <source>
        <dbReference type="EMBL" id="MFC1435464.1"/>
    </source>
</evidence>
<organism evidence="4 5">
    <name type="scientific">Streptacidiphilus alkalitolerans</name>
    <dbReference type="NCBI Taxonomy" id="3342712"/>
    <lineage>
        <taxon>Bacteria</taxon>
        <taxon>Bacillati</taxon>
        <taxon>Actinomycetota</taxon>
        <taxon>Actinomycetes</taxon>
        <taxon>Kitasatosporales</taxon>
        <taxon>Streptomycetaceae</taxon>
        <taxon>Streptacidiphilus</taxon>
    </lineage>
</organism>